<reference evidence="2 3" key="1">
    <citation type="submission" date="2016-10" db="EMBL/GenBank/DDBJ databases">
        <authorList>
            <person name="de Groot N.N."/>
        </authorList>
    </citation>
    <scope>NUCLEOTIDE SEQUENCE [LARGE SCALE GENOMIC DNA]</scope>
    <source>
        <strain evidence="2 3">DSM 44637</strain>
    </source>
</reference>
<proteinExistence type="predicted"/>
<dbReference type="OrthoDB" id="3700588at2"/>
<sequence length="176" mass="19417">MSRPHQPDGVEAARAAGRAEAEALFAERDRQMAQRLDELDALYREGEDSRVRLATRYGSDLEKKWAADPNAPQVDPVSLLHAFLGEALRDSGEDPQLDRADALAAAHMIRLARAVARNLEANAMRHIVRQGVSWEELAHALDTTPDELREQLRQQGAKPETWNPLAAEPGRDGGNG</sequence>
<dbReference type="RefSeq" id="WP_143132525.1">
    <property type="nucleotide sequence ID" value="NZ_FOWC01000010.1"/>
</dbReference>
<gene>
    <name evidence="2" type="ORF">SAMN05421854_11022</name>
</gene>
<feature type="region of interest" description="Disordered" evidence="1">
    <location>
        <begin position="145"/>
        <end position="176"/>
    </location>
</feature>
<dbReference type="AlphaFoldDB" id="A0A1I5X415"/>
<dbReference type="STRING" id="112413.SAMN05421854_11022"/>
<dbReference type="EMBL" id="FOWC01000010">
    <property type="protein sequence ID" value="SFQ26690.1"/>
    <property type="molecule type" value="Genomic_DNA"/>
</dbReference>
<accession>A0A1I5X415</accession>
<evidence type="ECO:0000256" key="1">
    <source>
        <dbReference type="SAM" id="MobiDB-lite"/>
    </source>
</evidence>
<evidence type="ECO:0000313" key="2">
    <source>
        <dbReference type="EMBL" id="SFQ26690.1"/>
    </source>
</evidence>
<name>A0A1I5X415_9PSEU</name>
<evidence type="ECO:0000313" key="3">
    <source>
        <dbReference type="Proteomes" id="UP000199137"/>
    </source>
</evidence>
<protein>
    <submittedName>
        <fullName evidence="2">Uncharacterized protein</fullName>
    </submittedName>
</protein>
<dbReference type="Proteomes" id="UP000199137">
    <property type="component" value="Unassembled WGS sequence"/>
</dbReference>
<organism evidence="2 3">
    <name type="scientific">Amycolatopsis rubida</name>
    <dbReference type="NCBI Taxonomy" id="112413"/>
    <lineage>
        <taxon>Bacteria</taxon>
        <taxon>Bacillati</taxon>
        <taxon>Actinomycetota</taxon>
        <taxon>Actinomycetes</taxon>
        <taxon>Pseudonocardiales</taxon>
        <taxon>Pseudonocardiaceae</taxon>
        <taxon>Amycolatopsis</taxon>
    </lineage>
</organism>